<comment type="caution">
    <text evidence="2">The sequence shown here is derived from an EMBL/GenBank/DDBJ whole genome shotgun (WGS) entry which is preliminary data.</text>
</comment>
<sequence length="78" mass="8885">MARIIWFDQFTGDSKAKHSDTVEYGENPRSETPQSLISGSKVPALAEKYWRLQSEDQRIWGSISEFGLVNVHPVVFLC</sequence>
<evidence type="ECO:0000313" key="2">
    <source>
        <dbReference type="EMBL" id="PON87269.1"/>
    </source>
</evidence>
<evidence type="ECO:0000313" key="3">
    <source>
        <dbReference type="Proteomes" id="UP000237000"/>
    </source>
</evidence>
<feature type="compositionally biased region" description="Basic and acidic residues" evidence="1">
    <location>
        <begin position="17"/>
        <end position="29"/>
    </location>
</feature>
<dbReference type="Proteomes" id="UP000237000">
    <property type="component" value="Unassembled WGS sequence"/>
</dbReference>
<evidence type="ECO:0000256" key="1">
    <source>
        <dbReference type="SAM" id="MobiDB-lite"/>
    </source>
</evidence>
<proteinExistence type="predicted"/>
<dbReference type="OrthoDB" id="10307220at2759"/>
<accession>A0A2P5EP31</accession>
<keyword evidence="3" id="KW-1185">Reference proteome</keyword>
<dbReference type="InParanoid" id="A0A2P5EP31"/>
<feature type="region of interest" description="Disordered" evidence="1">
    <location>
        <begin position="17"/>
        <end position="36"/>
    </location>
</feature>
<dbReference type="AlphaFoldDB" id="A0A2P5EP31"/>
<reference evidence="3" key="1">
    <citation type="submission" date="2016-06" db="EMBL/GenBank/DDBJ databases">
        <title>Parallel loss of symbiosis genes in relatives of nitrogen-fixing non-legume Parasponia.</title>
        <authorList>
            <person name="Van Velzen R."/>
            <person name="Holmer R."/>
            <person name="Bu F."/>
            <person name="Rutten L."/>
            <person name="Van Zeijl A."/>
            <person name="Liu W."/>
            <person name="Santuari L."/>
            <person name="Cao Q."/>
            <person name="Sharma T."/>
            <person name="Shen D."/>
            <person name="Roswanjaya Y."/>
            <person name="Wardhani T."/>
            <person name="Kalhor M.S."/>
            <person name="Jansen J."/>
            <person name="Van den Hoogen J."/>
            <person name="Gungor B."/>
            <person name="Hartog M."/>
            <person name="Hontelez J."/>
            <person name="Verver J."/>
            <person name="Yang W.-C."/>
            <person name="Schijlen E."/>
            <person name="Repin R."/>
            <person name="Schilthuizen M."/>
            <person name="Schranz E."/>
            <person name="Heidstra R."/>
            <person name="Miyata K."/>
            <person name="Fedorova E."/>
            <person name="Kohlen W."/>
            <person name="Bisseling T."/>
            <person name="Smit S."/>
            <person name="Geurts R."/>
        </authorList>
    </citation>
    <scope>NUCLEOTIDE SEQUENCE [LARGE SCALE GENOMIC DNA]</scope>
    <source>
        <strain evidence="3">cv. RG33-2</strain>
    </source>
</reference>
<gene>
    <name evidence="2" type="ORF">TorRG33x02_169050</name>
</gene>
<name>A0A2P5EP31_TREOI</name>
<dbReference type="EMBL" id="JXTC01000119">
    <property type="protein sequence ID" value="PON87269.1"/>
    <property type="molecule type" value="Genomic_DNA"/>
</dbReference>
<protein>
    <submittedName>
        <fullName evidence="2">Uncharacterized protein</fullName>
    </submittedName>
</protein>
<organism evidence="2 3">
    <name type="scientific">Trema orientale</name>
    <name type="common">Charcoal tree</name>
    <name type="synonym">Celtis orientalis</name>
    <dbReference type="NCBI Taxonomy" id="63057"/>
    <lineage>
        <taxon>Eukaryota</taxon>
        <taxon>Viridiplantae</taxon>
        <taxon>Streptophyta</taxon>
        <taxon>Embryophyta</taxon>
        <taxon>Tracheophyta</taxon>
        <taxon>Spermatophyta</taxon>
        <taxon>Magnoliopsida</taxon>
        <taxon>eudicotyledons</taxon>
        <taxon>Gunneridae</taxon>
        <taxon>Pentapetalae</taxon>
        <taxon>rosids</taxon>
        <taxon>fabids</taxon>
        <taxon>Rosales</taxon>
        <taxon>Cannabaceae</taxon>
        <taxon>Trema</taxon>
    </lineage>
</organism>